<reference evidence="7" key="1">
    <citation type="journal article" date="2014" name="Science">
        <title>Ancient hybridizations among the ancestral genomes of bread wheat.</title>
        <authorList>
            <consortium name="International Wheat Genome Sequencing Consortium,"/>
            <person name="Marcussen T."/>
            <person name="Sandve S.R."/>
            <person name="Heier L."/>
            <person name="Spannagl M."/>
            <person name="Pfeifer M."/>
            <person name="Jakobsen K.S."/>
            <person name="Wulff B.B."/>
            <person name="Steuernagel B."/>
            <person name="Mayer K.F."/>
            <person name="Olsen O.A."/>
        </authorList>
    </citation>
    <scope>NUCLEOTIDE SEQUENCE [LARGE SCALE GENOMIC DNA]</scope>
    <source>
        <strain evidence="7">cv. AL8/78</strain>
    </source>
</reference>
<comment type="subcellular location">
    <subcellularLocation>
        <location evidence="1">Nucleus</location>
    </subcellularLocation>
</comment>
<dbReference type="InterPro" id="IPR002775">
    <property type="entry name" value="DNA/RNA-bd_Alba-like"/>
</dbReference>
<dbReference type="Gene3D" id="3.30.110.20">
    <property type="entry name" value="Alba-like domain"/>
    <property type="match status" value="1"/>
</dbReference>
<reference evidence="6" key="3">
    <citation type="journal article" date="2017" name="Nature">
        <title>Genome sequence of the progenitor of the wheat D genome Aegilops tauschii.</title>
        <authorList>
            <person name="Luo M.C."/>
            <person name="Gu Y.Q."/>
            <person name="Puiu D."/>
            <person name="Wang H."/>
            <person name="Twardziok S.O."/>
            <person name="Deal K.R."/>
            <person name="Huo N."/>
            <person name="Zhu T."/>
            <person name="Wang L."/>
            <person name="Wang Y."/>
            <person name="McGuire P.E."/>
            <person name="Liu S."/>
            <person name="Long H."/>
            <person name="Ramasamy R.K."/>
            <person name="Rodriguez J.C."/>
            <person name="Van S.L."/>
            <person name="Yuan L."/>
            <person name="Wang Z."/>
            <person name="Xia Z."/>
            <person name="Xiao L."/>
            <person name="Anderson O.D."/>
            <person name="Ouyang S."/>
            <person name="Liang Y."/>
            <person name="Zimin A.V."/>
            <person name="Pertea G."/>
            <person name="Qi P."/>
            <person name="Bennetzen J.L."/>
            <person name="Dai X."/>
            <person name="Dawson M.W."/>
            <person name="Muller H.G."/>
            <person name="Kugler K."/>
            <person name="Rivarola-Duarte L."/>
            <person name="Spannagl M."/>
            <person name="Mayer K.F.X."/>
            <person name="Lu F.H."/>
            <person name="Bevan M.W."/>
            <person name="Leroy P."/>
            <person name="Li P."/>
            <person name="You F.M."/>
            <person name="Sun Q."/>
            <person name="Liu Z."/>
            <person name="Lyons E."/>
            <person name="Wicker T."/>
            <person name="Salzberg S.L."/>
            <person name="Devos K.M."/>
            <person name="Dvorak J."/>
        </authorList>
    </citation>
    <scope>NUCLEOTIDE SEQUENCE [LARGE SCALE GENOMIC DNA]</scope>
    <source>
        <strain evidence="6">cv. AL8/78</strain>
    </source>
</reference>
<dbReference type="PANTHER" id="PTHR13516:SF3">
    <property type="entry name" value="ALBA DNA_RNA-BINDING PROTEIN"/>
    <property type="match status" value="1"/>
</dbReference>
<feature type="domain" description="DNA/RNA-binding protein Alba-like" evidence="5">
    <location>
        <begin position="20"/>
        <end position="84"/>
    </location>
</feature>
<feature type="region of interest" description="Disordered" evidence="4">
    <location>
        <begin position="288"/>
        <end position="307"/>
    </location>
</feature>
<reference evidence="6" key="5">
    <citation type="journal article" date="2021" name="G3 (Bethesda)">
        <title>Aegilops tauschii genome assembly Aet v5.0 features greater sequence contiguity and improved annotation.</title>
        <authorList>
            <person name="Wang L."/>
            <person name="Zhu T."/>
            <person name="Rodriguez J.C."/>
            <person name="Deal K.R."/>
            <person name="Dubcovsky J."/>
            <person name="McGuire P.E."/>
            <person name="Lux T."/>
            <person name="Spannagl M."/>
            <person name="Mayer K.F.X."/>
            <person name="Baldrich P."/>
            <person name="Meyers B.C."/>
            <person name="Huo N."/>
            <person name="Gu Y.Q."/>
            <person name="Zhou H."/>
            <person name="Devos K.M."/>
            <person name="Bennetzen J.L."/>
            <person name="Unver T."/>
            <person name="Budak H."/>
            <person name="Gulick P.J."/>
            <person name="Galiba G."/>
            <person name="Kalapos B."/>
            <person name="Nelson D.R."/>
            <person name="Li P."/>
            <person name="You F.M."/>
            <person name="Luo M.C."/>
            <person name="Dvorak J."/>
        </authorList>
    </citation>
    <scope>NUCLEOTIDE SEQUENCE [LARGE SCALE GENOMIC DNA]</scope>
    <source>
        <strain evidence="6">cv. AL8/78</strain>
    </source>
</reference>
<dbReference type="AlphaFoldDB" id="A0A453IUZ8"/>
<dbReference type="GO" id="GO:0005634">
    <property type="term" value="C:nucleus"/>
    <property type="evidence" value="ECO:0007669"/>
    <property type="project" value="UniProtKB-SubCell"/>
</dbReference>
<dbReference type="Pfam" id="PF01918">
    <property type="entry name" value="Alba"/>
    <property type="match status" value="1"/>
</dbReference>
<reference evidence="7" key="2">
    <citation type="journal article" date="2017" name="Nat. Plants">
        <title>The Aegilops tauschii genome reveals multiple impacts of transposons.</title>
        <authorList>
            <person name="Zhao G."/>
            <person name="Zou C."/>
            <person name="Li K."/>
            <person name="Wang K."/>
            <person name="Li T."/>
            <person name="Gao L."/>
            <person name="Zhang X."/>
            <person name="Wang H."/>
            <person name="Yang Z."/>
            <person name="Liu X."/>
            <person name="Jiang W."/>
            <person name="Mao L."/>
            <person name="Kong X."/>
            <person name="Jiao Y."/>
            <person name="Jia J."/>
        </authorList>
    </citation>
    <scope>NUCLEOTIDE SEQUENCE [LARGE SCALE GENOMIC DNA]</scope>
    <source>
        <strain evidence="7">cv. AL8/78</strain>
    </source>
</reference>
<dbReference type="SUPFAM" id="SSF82704">
    <property type="entry name" value="AlbA-like"/>
    <property type="match status" value="1"/>
</dbReference>
<dbReference type="Proteomes" id="UP000015105">
    <property type="component" value="Chromosome 4D"/>
</dbReference>
<dbReference type="InterPro" id="IPR051958">
    <property type="entry name" value="Alba-like_NAB"/>
</dbReference>
<feature type="compositionally biased region" description="Low complexity" evidence="4">
    <location>
        <begin position="139"/>
        <end position="156"/>
    </location>
</feature>
<protein>
    <recommendedName>
        <fullName evidence="5">DNA/RNA-binding protein Alba-like domain-containing protein</fullName>
    </recommendedName>
</protein>
<keyword evidence="3" id="KW-0539">Nucleus</keyword>
<proteinExistence type="inferred from homology"/>
<sequence>MDRYQRVEKPRPEAAAISENEIRITTQGLIRNYVTYATSLLQEKRVKEIVLKAMGQAISKTVAITEIIKKRIPGLHQDTTISSVSITDVWEPIEEGLVPLEMTRHVSMISISLSPKELDTNSPGYQAPLHAEPLKPRYQQVQRYQQQHQPRQNQVQTDSYVRGRGRGRGRGLGGRGGYGGGYGGYDNNQGGYGGYSNQGGYGHNQGGYGNHGGYGHNQGGYGGYGYDQGGYGGYDNGGWNYNQNRGRGGGGRGRGNWGYSVNSIGDDTTGSRIRARWTRCRWPRRQGLRAGPWSDGSWPRAGQPELL</sequence>
<evidence type="ECO:0000256" key="1">
    <source>
        <dbReference type="ARBA" id="ARBA00004123"/>
    </source>
</evidence>
<evidence type="ECO:0000256" key="4">
    <source>
        <dbReference type="SAM" id="MobiDB-lite"/>
    </source>
</evidence>
<accession>A0A453IUZ8</accession>
<dbReference type="FunFam" id="3.30.110.20:FF:000003">
    <property type="entry name" value="DNA/RNA-binding protein Alba 1"/>
    <property type="match status" value="1"/>
</dbReference>
<dbReference type="GO" id="GO:0003723">
    <property type="term" value="F:RNA binding"/>
    <property type="evidence" value="ECO:0007669"/>
    <property type="project" value="TreeGrafter"/>
</dbReference>
<evidence type="ECO:0000313" key="6">
    <source>
        <dbReference type="EnsemblPlants" id="AET4Gv20685700.7"/>
    </source>
</evidence>
<feature type="region of interest" description="Disordered" evidence="4">
    <location>
        <begin position="139"/>
        <end position="180"/>
    </location>
</feature>
<keyword evidence="7" id="KW-1185">Reference proteome</keyword>
<evidence type="ECO:0000259" key="5">
    <source>
        <dbReference type="Pfam" id="PF01918"/>
    </source>
</evidence>
<reference evidence="6" key="4">
    <citation type="submission" date="2019-03" db="UniProtKB">
        <authorList>
            <consortium name="EnsemblPlants"/>
        </authorList>
    </citation>
    <scope>IDENTIFICATION</scope>
</reference>
<organism evidence="6 7">
    <name type="scientific">Aegilops tauschii subsp. strangulata</name>
    <name type="common">Goatgrass</name>
    <dbReference type="NCBI Taxonomy" id="200361"/>
    <lineage>
        <taxon>Eukaryota</taxon>
        <taxon>Viridiplantae</taxon>
        <taxon>Streptophyta</taxon>
        <taxon>Embryophyta</taxon>
        <taxon>Tracheophyta</taxon>
        <taxon>Spermatophyta</taxon>
        <taxon>Magnoliopsida</taxon>
        <taxon>Liliopsida</taxon>
        <taxon>Poales</taxon>
        <taxon>Poaceae</taxon>
        <taxon>BOP clade</taxon>
        <taxon>Pooideae</taxon>
        <taxon>Triticodae</taxon>
        <taxon>Triticeae</taxon>
        <taxon>Triticinae</taxon>
        <taxon>Aegilops</taxon>
    </lineage>
</organism>
<dbReference type="PANTHER" id="PTHR13516">
    <property type="entry name" value="RIBONUCLEASE P SUBUNIT P25"/>
    <property type="match status" value="1"/>
</dbReference>
<evidence type="ECO:0000256" key="3">
    <source>
        <dbReference type="ARBA" id="ARBA00023242"/>
    </source>
</evidence>
<evidence type="ECO:0000313" key="7">
    <source>
        <dbReference type="Proteomes" id="UP000015105"/>
    </source>
</evidence>
<dbReference type="EnsemblPlants" id="AET4Gv20685700.7">
    <property type="protein sequence ID" value="AET4Gv20685700.7"/>
    <property type="gene ID" value="AET4Gv20685700"/>
</dbReference>
<feature type="compositionally biased region" description="Gly residues" evidence="4">
    <location>
        <begin position="170"/>
        <end position="180"/>
    </location>
</feature>
<comment type="similarity">
    <text evidence="2">Belongs to the histone-like Alba family.</text>
</comment>
<name>A0A453IUZ8_AEGTS</name>
<evidence type="ECO:0000256" key="2">
    <source>
        <dbReference type="ARBA" id="ARBA00008018"/>
    </source>
</evidence>
<dbReference type="InterPro" id="IPR036882">
    <property type="entry name" value="Alba-like_dom_sf"/>
</dbReference>
<dbReference type="Gramene" id="AET4Gv20685700.7">
    <property type="protein sequence ID" value="AET4Gv20685700.7"/>
    <property type="gene ID" value="AET4Gv20685700"/>
</dbReference>